<keyword evidence="5 11" id="KW-0808">Transferase</keyword>
<evidence type="ECO:0000259" key="12">
    <source>
        <dbReference type="Pfam" id="PF00696"/>
    </source>
</evidence>
<feature type="binding site" evidence="11">
    <location>
        <position position="62"/>
    </location>
    <ligand>
        <name>UMP</name>
        <dbReference type="ChEBI" id="CHEBI:57865"/>
    </ligand>
</feature>
<dbReference type="EC" id="2.7.4.22" evidence="11"/>
<proteinExistence type="inferred from homology"/>
<evidence type="ECO:0000256" key="11">
    <source>
        <dbReference type="HAMAP-Rule" id="MF_01220"/>
    </source>
</evidence>
<gene>
    <name evidence="11 13" type="primary">pyrH</name>
    <name evidence="13" type="ORF">FJOHDBIG_00014</name>
</gene>
<evidence type="ECO:0000256" key="6">
    <source>
        <dbReference type="ARBA" id="ARBA00022741"/>
    </source>
</evidence>
<dbReference type="AlphaFoldDB" id="A0A7G9YU82"/>
<dbReference type="SUPFAM" id="SSF53633">
    <property type="entry name" value="Carbamate kinase-like"/>
    <property type="match status" value="1"/>
</dbReference>
<dbReference type="InterPro" id="IPR036393">
    <property type="entry name" value="AceGlu_kinase-like_sf"/>
</dbReference>
<comment type="subcellular location">
    <subcellularLocation>
        <location evidence="1 11">Cytoplasm</location>
    </subcellularLocation>
</comment>
<dbReference type="UniPathway" id="UPA00159">
    <property type="reaction ID" value="UER00275"/>
</dbReference>
<keyword evidence="9 11" id="KW-0665">Pyrimidine biosynthesis</keyword>
<evidence type="ECO:0000256" key="5">
    <source>
        <dbReference type="ARBA" id="ARBA00022679"/>
    </source>
</evidence>
<dbReference type="PIRSF" id="PIRSF005650">
    <property type="entry name" value="Uridylate_kin"/>
    <property type="match status" value="1"/>
</dbReference>
<dbReference type="InterPro" id="IPR001048">
    <property type="entry name" value="Asp/Glu/Uridylate_kinase"/>
</dbReference>
<evidence type="ECO:0000256" key="3">
    <source>
        <dbReference type="ARBA" id="ARBA00007614"/>
    </source>
</evidence>
<comment type="caution">
    <text evidence="11">Lacks conserved residue(s) required for the propagation of feature annotation.</text>
</comment>
<evidence type="ECO:0000313" key="13">
    <source>
        <dbReference type="EMBL" id="QNO51566.1"/>
    </source>
</evidence>
<comment type="subunit">
    <text evidence="11">Homohexamer.</text>
</comment>
<evidence type="ECO:0000256" key="2">
    <source>
        <dbReference type="ARBA" id="ARBA00004791"/>
    </source>
</evidence>
<comment type="catalytic activity">
    <reaction evidence="10 11">
        <text>UMP + ATP = UDP + ADP</text>
        <dbReference type="Rhea" id="RHEA:24400"/>
        <dbReference type="ChEBI" id="CHEBI:30616"/>
        <dbReference type="ChEBI" id="CHEBI:57865"/>
        <dbReference type="ChEBI" id="CHEBI:58223"/>
        <dbReference type="ChEBI" id="CHEBI:456216"/>
        <dbReference type="EC" id="2.7.4.22"/>
    </reaction>
</comment>
<protein>
    <recommendedName>
        <fullName evidence="11">Uridylate kinase</fullName>
        <shortName evidence="11">UK</shortName>
        <ecNumber evidence="11">2.7.4.22</ecNumber>
    </recommendedName>
    <alternativeName>
        <fullName evidence="11">Uridine monophosphate kinase</fullName>
        <shortName evidence="11">UMP kinase</shortName>
        <shortName evidence="11">UMPK</shortName>
    </alternativeName>
</protein>
<evidence type="ECO:0000256" key="7">
    <source>
        <dbReference type="ARBA" id="ARBA00022777"/>
    </source>
</evidence>
<evidence type="ECO:0000256" key="9">
    <source>
        <dbReference type="ARBA" id="ARBA00022975"/>
    </source>
</evidence>
<dbReference type="GO" id="GO:0033862">
    <property type="term" value="F:UMP kinase activity"/>
    <property type="evidence" value="ECO:0007669"/>
    <property type="project" value="UniProtKB-EC"/>
</dbReference>
<keyword evidence="7 11" id="KW-0418">Kinase</keyword>
<accession>A0A7G9YU82</accession>
<evidence type="ECO:0000256" key="10">
    <source>
        <dbReference type="ARBA" id="ARBA00047767"/>
    </source>
</evidence>
<dbReference type="Pfam" id="PF00696">
    <property type="entry name" value="AA_kinase"/>
    <property type="match status" value="1"/>
</dbReference>
<evidence type="ECO:0000256" key="4">
    <source>
        <dbReference type="ARBA" id="ARBA00022490"/>
    </source>
</evidence>
<feature type="domain" description="Aspartate/glutamate/uridylate kinase" evidence="12">
    <location>
        <begin position="1"/>
        <end position="200"/>
    </location>
</feature>
<dbReference type="InterPro" id="IPR011818">
    <property type="entry name" value="Uridylate_kinase_arch/spir"/>
</dbReference>
<dbReference type="GO" id="GO:0006225">
    <property type="term" value="P:UDP biosynthetic process"/>
    <property type="evidence" value="ECO:0007669"/>
    <property type="project" value="TreeGrafter"/>
</dbReference>
<keyword evidence="6 11" id="KW-0547">Nucleotide-binding</keyword>
<feature type="binding site" evidence="11">
    <location>
        <position position="146"/>
    </location>
    <ligand>
        <name>ATP</name>
        <dbReference type="ChEBI" id="CHEBI:30616"/>
    </ligand>
</feature>
<dbReference type="GO" id="GO:0005737">
    <property type="term" value="C:cytoplasm"/>
    <property type="evidence" value="ECO:0007669"/>
    <property type="project" value="UniProtKB-SubCell"/>
</dbReference>
<dbReference type="InterPro" id="IPR011817">
    <property type="entry name" value="Uridylate_kinase"/>
</dbReference>
<comment type="pathway">
    <text evidence="2 11">Pyrimidine metabolism; CTP biosynthesis via de novo pathway; UDP from UMP (UMPK route): step 1/1.</text>
</comment>
<comment type="activity regulation">
    <text evidence="11">Inhibited by UTP.</text>
</comment>
<evidence type="ECO:0000256" key="8">
    <source>
        <dbReference type="ARBA" id="ARBA00022840"/>
    </source>
</evidence>
<feature type="binding site" evidence="11">
    <location>
        <position position="143"/>
    </location>
    <ligand>
        <name>ATP</name>
        <dbReference type="ChEBI" id="CHEBI:30616"/>
    </ligand>
</feature>
<keyword evidence="4 11" id="KW-0963">Cytoplasm</keyword>
<reference evidence="13" key="1">
    <citation type="submission" date="2020-06" db="EMBL/GenBank/DDBJ databases">
        <title>Unique genomic features of the anaerobic methanotrophic archaea.</title>
        <authorList>
            <person name="Chadwick G.L."/>
            <person name="Skennerton C.T."/>
            <person name="Laso-Perez R."/>
            <person name="Leu A.O."/>
            <person name="Speth D.R."/>
            <person name="Yu H."/>
            <person name="Morgan-Lang C."/>
            <person name="Hatzenpichler R."/>
            <person name="Goudeau D."/>
            <person name="Malmstrom R."/>
            <person name="Brazelton W.J."/>
            <person name="Woyke T."/>
            <person name="Hallam S.J."/>
            <person name="Tyson G.W."/>
            <person name="Wegener G."/>
            <person name="Boetius A."/>
            <person name="Orphan V."/>
        </authorList>
    </citation>
    <scope>NUCLEOTIDE SEQUENCE</scope>
</reference>
<feature type="binding site" evidence="11">
    <location>
        <position position="45"/>
    </location>
    <ligand>
        <name>ATP</name>
        <dbReference type="ChEBI" id="CHEBI:30616"/>
    </ligand>
</feature>
<feature type="binding site" evidence="11">
    <location>
        <position position="40"/>
    </location>
    <ligand>
        <name>UMP</name>
        <dbReference type="ChEBI" id="CHEBI:57865"/>
    </ligand>
</feature>
<keyword evidence="8 11" id="KW-0067">ATP-binding</keyword>
<dbReference type="PANTHER" id="PTHR42833">
    <property type="entry name" value="URIDYLATE KINASE"/>
    <property type="match status" value="1"/>
</dbReference>
<feature type="binding site" evidence="11">
    <location>
        <position position="137"/>
    </location>
    <ligand>
        <name>ATP</name>
        <dbReference type="ChEBI" id="CHEBI:30616"/>
    </ligand>
</feature>
<dbReference type="NCBIfam" id="TIGR02076">
    <property type="entry name" value="pyrH_arch"/>
    <property type="match status" value="1"/>
</dbReference>
<dbReference type="PANTHER" id="PTHR42833:SF4">
    <property type="entry name" value="URIDYLATE KINASE PUMPKIN, CHLOROPLASTIC"/>
    <property type="match status" value="1"/>
</dbReference>
<dbReference type="HAMAP" id="MF_01220_A">
    <property type="entry name" value="PyrH_A"/>
    <property type="match status" value="1"/>
</dbReference>
<dbReference type="GO" id="GO:0005524">
    <property type="term" value="F:ATP binding"/>
    <property type="evidence" value="ECO:0007669"/>
    <property type="project" value="UniProtKB-KW"/>
</dbReference>
<feature type="binding site" evidence="11">
    <location>
        <position position="41"/>
    </location>
    <ligand>
        <name>ATP</name>
        <dbReference type="ChEBI" id="CHEBI:30616"/>
    </ligand>
</feature>
<comment type="function">
    <text evidence="11">Catalyzes the reversible phosphorylation of UMP to UDP.</text>
</comment>
<dbReference type="Gene3D" id="3.40.1160.10">
    <property type="entry name" value="Acetylglutamate kinase-like"/>
    <property type="match status" value="1"/>
</dbReference>
<sequence>MKVVISLSGIFFEDAASIKQIAEVLEEIAKSYSLYIVTGGGKIARERIKIARELGANETICDYIGIALTRVNAKLLISALRNAHPEPFSAYNEVAGAGAEEEARIAVMGGVSPGYTTDAVAAILAEYVNADLFIDVTSVDGVYDVDPRRYPEAKKYDKLTAKELVALTAKEELKAGSRIVIDPVAAKIIERSRMKTIVIDGSNPRDILNAVQGKHHGTAINPE</sequence>
<dbReference type="GO" id="GO:0044210">
    <property type="term" value="P:'de novo' CTP biosynthetic process"/>
    <property type="evidence" value="ECO:0007669"/>
    <property type="project" value="UniProtKB-UniRule"/>
</dbReference>
<feature type="binding site" evidence="11">
    <location>
        <begin position="111"/>
        <end position="117"/>
    </location>
    <ligand>
        <name>UMP</name>
        <dbReference type="ChEBI" id="CHEBI:57865"/>
    </ligand>
</feature>
<organism evidence="13">
    <name type="scientific">Candidatus Methanophagaceae archaeon ANME-1 ERB6</name>
    <dbReference type="NCBI Taxonomy" id="2759912"/>
    <lineage>
        <taxon>Archaea</taxon>
        <taxon>Methanobacteriati</taxon>
        <taxon>Methanobacteriota</taxon>
        <taxon>Stenosarchaea group</taxon>
        <taxon>Methanomicrobia</taxon>
        <taxon>Candidatus Methanophagales</taxon>
        <taxon>Candidatus Methanophagaceae</taxon>
    </lineage>
</organism>
<dbReference type="EMBL" id="MT631473">
    <property type="protein sequence ID" value="QNO51566.1"/>
    <property type="molecule type" value="Genomic_DNA"/>
</dbReference>
<name>A0A7G9YU82_9EURY</name>
<comment type="similarity">
    <text evidence="3 11">Belongs to the UMP kinase family.</text>
</comment>
<evidence type="ECO:0000256" key="1">
    <source>
        <dbReference type="ARBA" id="ARBA00004496"/>
    </source>
</evidence>